<evidence type="ECO:0000313" key="4">
    <source>
        <dbReference type="Proteomes" id="UP000562395"/>
    </source>
</evidence>
<dbReference type="Proteomes" id="UP000562395">
    <property type="component" value="Unassembled WGS sequence"/>
</dbReference>
<evidence type="ECO:0000259" key="1">
    <source>
        <dbReference type="Pfam" id="PF00534"/>
    </source>
</evidence>
<dbReference type="PANTHER" id="PTHR12526:SF630">
    <property type="entry name" value="GLYCOSYLTRANSFERASE"/>
    <property type="match status" value="1"/>
</dbReference>
<dbReference type="CDD" id="cd03801">
    <property type="entry name" value="GT4_PimA-like"/>
    <property type="match status" value="1"/>
</dbReference>
<dbReference type="AlphaFoldDB" id="A0A7W6A0I2"/>
<organism evidence="3 4">
    <name type="scientific">Novosphingobium hassiacum</name>
    <dbReference type="NCBI Taxonomy" id="173676"/>
    <lineage>
        <taxon>Bacteria</taxon>
        <taxon>Pseudomonadati</taxon>
        <taxon>Pseudomonadota</taxon>
        <taxon>Alphaproteobacteria</taxon>
        <taxon>Sphingomonadales</taxon>
        <taxon>Sphingomonadaceae</taxon>
        <taxon>Novosphingobium</taxon>
    </lineage>
</organism>
<dbReference type="GO" id="GO:0016757">
    <property type="term" value="F:glycosyltransferase activity"/>
    <property type="evidence" value="ECO:0007669"/>
    <property type="project" value="InterPro"/>
</dbReference>
<dbReference type="PANTHER" id="PTHR12526">
    <property type="entry name" value="GLYCOSYLTRANSFERASE"/>
    <property type="match status" value="1"/>
</dbReference>
<sequence>MRICSIVTSLTSGGAETLVANLSEEYSRAGHESLVVALCDAAALGNTPAAEARLKAQIEASGGRFESLNLPAGRPLLAGSFRLRRVLRDFMPDVIHAHTARALLMMMAKGIATGAVLTHHNSVLCFSPVMFRLFDRIVDGYVAISHGTREILDRNCRRPVTSIANAPGKGFALAAPRTRSGSPLQVLSVGAISEQKNYPLLVETARALRDGGMVSPLPIFTIAGTGAQLEHLRTQVAAARLQNNVRFVGERNDVATLMRDADLYLNTSRYEGMPIALLEAMAMALPIVATDVAGNCELVASGSNGLLAAPSAVRLAEAITHIASDHQLYATLSAGALDSAREYSISSVASRHLALYQNLVRSTGNQSNLGDTESGIVTTTANA</sequence>
<name>A0A7W6A0I2_9SPHN</name>
<gene>
    <name evidence="3" type="ORF">GGQ88_003870</name>
</gene>
<feature type="domain" description="Glycosyltransferase subfamily 4-like N-terminal" evidence="2">
    <location>
        <begin position="13"/>
        <end position="165"/>
    </location>
</feature>
<comment type="caution">
    <text evidence="3">The sequence shown here is derived from an EMBL/GenBank/DDBJ whole genome shotgun (WGS) entry which is preliminary data.</text>
</comment>
<proteinExistence type="predicted"/>
<dbReference type="InterPro" id="IPR028098">
    <property type="entry name" value="Glyco_trans_4-like_N"/>
</dbReference>
<dbReference type="EMBL" id="JACICY010000016">
    <property type="protein sequence ID" value="MBB3862569.1"/>
    <property type="molecule type" value="Genomic_DNA"/>
</dbReference>
<dbReference type="InterPro" id="IPR001296">
    <property type="entry name" value="Glyco_trans_1"/>
</dbReference>
<keyword evidence="4" id="KW-1185">Reference proteome</keyword>
<feature type="domain" description="Glycosyl transferase family 1" evidence="1">
    <location>
        <begin position="182"/>
        <end position="333"/>
    </location>
</feature>
<dbReference type="Pfam" id="PF00534">
    <property type="entry name" value="Glycos_transf_1"/>
    <property type="match status" value="1"/>
</dbReference>
<protein>
    <submittedName>
        <fullName evidence="3">Glycosyltransferase involved in cell wall biosynthesis</fullName>
    </submittedName>
</protein>
<accession>A0A7W6A0I2</accession>
<reference evidence="3 4" key="1">
    <citation type="submission" date="2020-08" db="EMBL/GenBank/DDBJ databases">
        <title>Genomic Encyclopedia of Type Strains, Phase IV (KMG-IV): sequencing the most valuable type-strain genomes for metagenomic binning, comparative biology and taxonomic classification.</title>
        <authorList>
            <person name="Goeker M."/>
        </authorList>
    </citation>
    <scope>NUCLEOTIDE SEQUENCE [LARGE SCALE GENOMIC DNA]</scope>
    <source>
        <strain evidence="3 4">DSM 14552</strain>
    </source>
</reference>
<evidence type="ECO:0000259" key="2">
    <source>
        <dbReference type="Pfam" id="PF13439"/>
    </source>
</evidence>
<evidence type="ECO:0000313" key="3">
    <source>
        <dbReference type="EMBL" id="MBB3862569.1"/>
    </source>
</evidence>
<dbReference type="Gene3D" id="3.40.50.2000">
    <property type="entry name" value="Glycogen Phosphorylase B"/>
    <property type="match status" value="2"/>
</dbReference>
<dbReference type="Pfam" id="PF13439">
    <property type="entry name" value="Glyco_transf_4"/>
    <property type="match status" value="1"/>
</dbReference>
<dbReference type="RefSeq" id="WP_183615042.1">
    <property type="nucleotide sequence ID" value="NZ_JACICY010000016.1"/>
</dbReference>
<keyword evidence="3" id="KW-0808">Transferase</keyword>
<dbReference type="SUPFAM" id="SSF53756">
    <property type="entry name" value="UDP-Glycosyltransferase/glycogen phosphorylase"/>
    <property type="match status" value="1"/>
</dbReference>